<evidence type="ECO:0000313" key="5">
    <source>
        <dbReference type="EMBL" id="KZN30863.1"/>
    </source>
</evidence>
<dbReference type="Gene3D" id="2.130.10.130">
    <property type="entry name" value="Integrin alpha, N-terminal"/>
    <property type="match status" value="1"/>
</dbReference>
<evidence type="ECO:0000256" key="4">
    <source>
        <dbReference type="SAM" id="SignalP"/>
    </source>
</evidence>
<keyword evidence="2" id="KW-0964">Secreted</keyword>
<evidence type="ECO:0008006" key="7">
    <source>
        <dbReference type="Google" id="ProtNLM"/>
    </source>
</evidence>
<dbReference type="Proteomes" id="UP000076643">
    <property type="component" value="Unassembled WGS sequence"/>
</dbReference>
<proteinExistence type="predicted"/>
<dbReference type="Pfam" id="PF03534">
    <property type="entry name" value="SpvB"/>
    <property type="match status" value="1"/>
</dbReference>
<comment type="caution">
    <text evidence="5">The sequence shown here is derived from an EMBL/GenBank/DDBJ whole genome shotgun (WGS) entry which is preliminary data.</text>
</comment>
<feature type="non-terminal residue" evidence="5">
    <location>
        <position position="1653"/>
    </location>
</feature>
<dbReference type="EMBL" id="AUYB01000142">
    <property type="protein sequence ID" value="KZN30863.1"/>
    <property type="molecule type" value="Genomic_DNA"/>
</dbReference>
<keyword evidence="6" id="KW-1185">Reference proteome</keyword>
<protein>
    <recommendedName>
        <fullName evidence="7">Insecticide toxin TcdB middle/N-terminal domain-containing protein</fullName>
    </recommendedName>
</protein>
<keyword evidence="3" id="KW-0843">Virulence</keyword>
<name>A0A166UVN4_9GAMM</name>
<dbReference type="RefSeq" id="WP_211270626.1">
    <property type="nucleotide sequence ID" value="NZ_AUYB01000142.1"/>
</dbReference>
<organism evidence="5 6">
    <name type="scientific">Pseudoalteromonas luteoviolacea DSM 6061</name>
    <dbReference type="NCBI Taxonomy" id="1365250"/>
    <lineage>
        <taxon>Bacteria</taxon>
        <taxon>Pseudomonadati</taxon>
        <taxon>Pseudomonadota</taxon>
        <taxon>Gammaproteobacteria</taxon>
        <taxon>Alteromonadales</taxon>
        <taxon>Pseudoalteromonadaceae</taxon>
        <taxon>Pseudoalteromonas</taxon>
    </lineage>
</organism>
<feature type="chain" id="PRO_5007880843" description="Insecticide toxin TcdB middle/N-terminal domain-containing protein" evidence="4">
    <location>
        <begin position="24"/>
        <end position="1653"/>
    </location>
</feature>
<gene>
    <name evidence="5" type="ORF">N475_23810</name>
</gene>
<keyword evidence="4" id="KW-0732">Signal</keyword>
<evidence type="ECO:0000256" key="1">
    <source>
        <dbReference type="ARBA" id="ARBA00004613"/>
    </source>
</evidence>
<comment type="subcellular location">
    <subcellularLocation>
        <location evidence="1">Secreted</location>
    </subcellularLocation>
</comment>
<dbReference type="InterPro" id="IPR028994">
    <property type="entry name" value="Integrin_alpha_N"/>
</dbReference>
<evidence type="ECO:0000256" key="3">
    <source>
        <dbReference type="ARBA" id="ARBA00023026"/>
    </source>
</evidence>
<dbReference type="SUPFAM" id="SSF69318">
    <property type="entry name" value="Integrin alpha N-terminal domain"/>
    <property type="match status" value="1"/>
</dbReference>
<accession>A0A166UVN4</accession>
<dbReference type="InterPro" id="IPR003284">
    <property type="entry name" value="Sal_SpvB"/>
</dbReference>
<feature type="signal peptide" evidence="4">
    <location>
        <begin position="1"/>
        <end position="23"/>
    </location>
</feature>
<evidence type="ECO:0000256" key="2">
    <source>
        <dbReference type="ARBA" id="ARBA00022525"/>
    </source>
</evidence>
<dbReference type="GO" id="GO:0005576">
    <property type="term" value="C:extracellular region"/>
    <property type="evidence" value="ECO:0007669"/>
    <property type="project" value="UniProtKB-SubCell"/>
</dbReference>
<reference evidence="5 6" key="1">
    <citation type="submission" date="2013-07" db="EMBL/GenBank/DDBJ databases">
        <title>Comparative Genomic and Metabolomic Analysis of Twelve Strains of Pseudoalteromonas luteoviolacea.</title>
        <authorList>
            <person name="Vynne N.G."/>
            <person name="Mansson M."/>
            <person name="Gram L."/>
        </authorList>
    </citation>
    <scope>NUCLEOTIDE SEQUENCE [LARGE SCALE GENOMIC DNA]</scope>
    <source>
        <strain evidence="5 6">DSM 6061</strain>
    </source>
</reference>
<sequence>MSRIDLKKIILVSFCLLSWTAIGQGFGNTSPDYIISSSNINGQVVLMWTQPNYIDPGNTPFSDMVKGPEVSSLSSTLQNGNFVCLQNNFNSGCNSGYIEGLEYRVEESVNRGPYTEIYTRYVGNVDGTHYARLSLNRESGTYRYRISAKQLGGTFLAAEPISLQHLKLEAPAFLNLETPNNLVWPAAGEHIQSLVYSAVLTEQSDVCDDSTSLSWNLVERTYGNQHSLTTYGNELRAFKVQYCKSGSSCTSYSDVVYYGNIHSSNVSGLSSANANSPASNVCKTTINNDEYLVWKPVDGNVQYQVQGLNHSGQWQQVHNVQQTAVPLKHSLLKSFQKVRVLACDNQQCNQIGSQSGIVVNDNWVAMPTNDPLPSVDLPTVDNIGAISAKASVNGGAAAYQIPIKLPPGRAKMQPNIALNYSSSSGVGVAGRGWSVSGLQSISRCDATIAQDGYKAAPDYGTDDRLCLNGQRLVATSGNYGESDTYYRTELDSFVSVRQVNSTNDSASYFVVRYKNGRTAYFGKSAQSKVVHGNKTAAYAWMIEYEHDASGRNFIHYDYVLGGEGEKLIDVISYTGDSAIAKGRNQVEFIYENKRQSSLRYVAGGRLESTKRLAMIKTKVSTTQVNSYALAYENNKANNTELLSSVTLCFASNAYCLPATTINWHNKPIHYDVRKVADRHGNSLAASSDAKYPSDWLPNGDRNGDGVRDWPKHFVDPEGNSKVHDLSMPTCVVRTGMMNAECTSGDFNRDGLTDLWVKNESDKLRLGFGQFNASPRWYNTDISLGEYDTVTNISDFNSDGYDDIVVYRGTDFNGGTAKLHLYLNAQRTGDSTFSESNKHLIHSWSVERSHDHKNAVTFPGDLDSDGTPDIAISEPVEIAFSGGQVFTFELTKALYLEWSGGALVKSEVDIKFGGLSADTSAFSMLFDVNGDGLMDWLGWRNATGADGNLHVAINMGDRTFEMPYSLGKSIATRPMHYWHTYGAEWSIYLIPKFLNGLIPFDVDGDGKAELIMPGKIDTEYCVNVQSKPNTFVEKCGAELYSYYGNGSTSRVNFQPGIDSSIYKYDAYHFVYDKLTGKYAIEVKNTDIVGRAGETFAADGFGKGLTDLMFLYKDEHCTFGPAKCYFKDPVSGSKMTGKGINYVYYNRNSGSVSSASSLSTYQPNAIVESIQDGLGRKASWKLLPLSSSQGGIGSTPHYETDHSYIGDIDNAFHFSSSMYTVSRFEQSNGVGGTSATEYAYKGAVFSADGRGFLGFRSIIEKNIDKGLITQSDYSQQFPRHGKLITQATFRDSDFDYAATLLGNADSETKAISHSEFKWLDNPAHYVSSGKVHHNYLKKHVTTARDINNLQNKLSTRIKEVLEVDAYGNELNVLLTSEDSFNKREKRVENTYVTNADTWWLDKLTSSKTTKYKIKSRHSEDALNLYSHSGSGNELMMFSAGNLGSNFNPIGRGEAVIQKDLDETVSITTNWRDFHASRKPRKYVVSPSSGLGSTVTTTINAYGLPDSITTTAQVANGQYESRKEAFVYTSDGYFVKKHTNAKGFETLSEIDSATGLTKSVKKQIGAGRYITTSFDYDDYQRPYSEKTTGQPAVYSVVLVPDSEAPHTAVMQLTTLSAGKPTIKTYIDQFNRTVRVATQNNEGNWIFVDTQFDSKGN</sequence>
<dbReference type="GO" id="GO:0005737">
    <property type="term" value="C:cytoplasm"/>
    <property type="evidence" value="ECO:0007669"/>
    <property type="project" value="InterPro"/>
</dbReference>
<evidence type="ECO:0000313" key="6">
    <source>
        <dbReference type="Proteomes" id="UP000076643"/>
    </source>
</evidence>